<evidence type="ECO:0000256" key="7">
    <source>
        <dbReference type="ARBA" id="ARBA00034808"/>
    </source>
</evidence>
<proteinExistence type="inferred from homology"/>
<dbReference type="Pfam" id="PF00271">
    <property type="entry name" value="Helicase_C"/>
    <property type="match status" value="1"/>
</dbReference>
<accession>A0A8H3H3T6</accession>
<keyword evidence="3" id="KW-0067">ATP-binding</keyword>
<feature type="domain" description="Helicase ATP-binding" evidence="8">
    <location>
        <begin position="43"/>
        <end position="218"/>
    </location>
</feature>
<protein>
    <recommendedName>
        <fullName evidence="7">DNA 3'-5' helicase</fullName>
        <ecNumber evidence="7">5.6.2.4</ecNumber>
    </recommendedName>
</protein>
<dbReference type="EC" id="5.6.2.4" evidence="7"/>
<evidence type="ECO:0000256" key="3">
    <source>
        <dbReference type="ARBA" id="ARBA00022840"/>
    </source>
</evidence>
<feature type="domain" description="Helicase C-terminal" evidence="9">
    <location>
        <begin position="226"/>
        <end position="386"/>
    </location>
</feature>
<dbReference type="GO" id="GO:0005524">
    <property type="term" value="F:ATP binding"/>
    <property type="evidence" value="ECO:0007669"/>
    <property type="project" value="UniProtKB-KW"/>
</dbReference>
<dbReference type="GO" id="GO:0005737">
    <property type="term" value="C:cytoplasm"/>
    <property type="evidence" value="ECO:0007669"/>
    <property type="project" value="TreeGrafter"/>
</dbReference>
<evidence type="ECO:0000256" key="1">
    <source>
        <dbReference type="ARBA" id="ARBA00005446"/>
    </source>
</evidence>
<dbReference type="SUPFAM" id="SSF52540">
    <property type="entry name" value="P-loop containing nucleoside triphosphate hydrolases"/>
    <property type="match status" value="1"/>
</dbReference>
<dbReference type="InterPro" id="IPR014001">
    <property type="entry name" value="Helicase_ATP-bd"/>
</dbReference>
<keyword evidence="5" id="KW-0413">Isomerase</keyword>
<dbReference type="SMART" id="SM00490">
    <property type="entry name" value="HELICc"/>
    <property type="match status" value="1"/>
</dbReference>
<reference evidence="10" key="1">
    <citation type="submission" date="2021-01" db="EMBL/GenBank/DDBJ databases">
        <authorList>
            <person name="Kaushik A."/>
        </authorList>
    </citation>
    <scope>NUCLEOTIDE SEQUENCE</scope>
    <source>
        <strain evidence="10">Type strain: AG8-Rh-89/</strain>
    </source>
</reference>
<dbReference type="PROSITE" id="PS51192">
    <property type="entry name" value="HELICASE_ATP_BIND_1"/>
    <property type="match status" value="1"/>
</dbReference>
<dbReference type="Proteomes" id="UP000663850">
    <property type="component" value="Unassembled WGS sequence"/>
</dbReference>
<keyword evidence="4" id="KW-0238">DNA-binding</keyword>
<dbReference type="InterPro" id="IPR001650">
    <property type="entry name" value="Helicase_C-like"/>
</dbReference>
<dbReference type="InterPro" id="IPR027417">
    <property type="entry name" value="P-loop_NTPase"/>
</dbReference>
<organism evidence="10 11">
    <name type="scientific">Rhizoctonia solani</name>
    <dbReference type="NCBI Taxonomy" id="456999"/>
    <lineage>
        <taxon>Eukaryota</taxon>
        <taxon>Fungi</taxon>
        <taxon>Dikarya</taxon>
        <taxon>Basidiomycota</taxon>
        <taxon>Agaricomycotina</taxon>
        <taxon>Agaricomycetes</taxon>
        <taxon>Cantharellales</taxon>
        <taxon>Ceratobasidiaceae</taxon>
        <taxon>Rhizoctonia</taxon>
    </lineage>
</organism>
<comment type="catalytic activity">
    <reaction evidence="6">
        <text>Couples ATP hydrolysis with the unwinding of duplex DNA by translocating in the 3'-5' direction.</text>
        <dbReference type="EC" id="5.6.2.4"/>
    </reaction>
</comment>
<evidence type="ECO:0000256" key="6">
    <source>
        <dbReference type="ARBA" id="ARBA00034617"/>
    </source>
</evidence>
<dbReference type="Gene3D" id="3.40.50.300">
    <property type="entry name" value="P-loop containing nucleotide triphosphate hydrolases"/>
    <property type="match status" value="2"/>
</dbReference>
<comment type="similarity">
    <text evidence="1">Belongs to the helicase family. RecQ subfamily.</text>
</comment>
<dbReference type="Pfam" id="PF00270">
    <property type="entry name" value="DEAD"/>
    <property type="match status" value="1"/>
</dbReference>
<dbReference type="EMBL" id="CAJMWZ010003992">
    <property type="protein sequence ID" value="CAE6482439.1"/>
    <property type="molecule type" value="Genomic_DNA"/>
</dbReference>
<evidence type="ECO:0000256" key="5">
    <source>
        <dbReference type="ARBA" id="ARBA00023235"/>
    </source>
</evidence>
<evidence type="ECO:0000313" key="11">
    <source>
        <dbReference type="Proteomes" id="UP000663850"/>
    </source>
</evidence>
<dbReference type="PANTHER" id="PTHR13710:SF105">
    <property type="entry name" value="ATP-DEPENDENT DNA HELICASE Q1"/>
    <property type="match status" value="1"/>
</dbReference>
<keyword evidence="2" id="KW-0547">Nucleotide-binding</keyword>
<dbReference type="PROSITE" id="PS51194">
    <property type="entry name" value="HELICASE_CTER"/>
    <property type="match status" value="1"/>
</dbReference>
<dbReference type="GO" id="GO:0003677">
    <property type="term" value="F:DNA binding"/>
    <property type="evidence" value="ECO:0007669"/>
    <property type="project" value="UniProtKB-KW"/>
</dbReference>
<gene>
    <name evidence="10" type="ORF">RDB_LOCUS76363</name>
</gene>
<evidence type="ECO:0000259" key="9">
    <source>
        <dbReference type="PROSITE" id="PS51194"/>
    </source>
</evidence>
<dbReference type="AlphaFoldDB" id="A0A8H3H3T6"/>
<evidence type="ECO:0000256" key="4">
    <source>
        <dbReference type="ARBA" id="ARBA00023125"/>
    </source>
</evidence>
<dbReference type="GO" id="GO:0000724">
    <property type="term" value="P:double-strand break repair via homologous recombination"/>
    <property type="evidence" value="ECO:0007669"/>
    <property type="project" value="TreeGrafter"/>
</dbReference>
<dbReference type="GO" id="GO:0009378">
    <property type="term" value="F:four-way junction helicase activity"/>
    <property type="evidence" value="ECO:0007669"/>
    <property type="project" value="TreeGrafter"/>
</dbReference>
<name>A0A8H3H3T6_9AGAM</name>
<dbReference type="GO" id="GO:0005694">
    <property type="term" value="C:chromosome"/>
    <property type="evidence" value="ECO:0007669"/>
    <property type="project" value="TreeGrafter"/>
</dbReference>
<evidence type="ECO:0000259" key="8">
    <source>
        <dbReference type="PROSITE" id="PS51192"/>
    </source>
</evidence>
<evidence type="ECO:0000256" key="2">
    <source>
        <dbReference type="ARBA" id="ARBA00022741"/>
    </source>
</evidence>
<comment type="caution">
    <text evidence="10">The sequence shown here is derived from an EMBL/GenBank/DDBJ whole genome shotgun (WGS) entry which is preliminary data.</text>
</comment>
<sequence>MEPAIDPAIIDTLPRPLTPVQDALVKARDKTGHIPYKYQLDIALALEASRDVLCVAGTGSGKSLAFVLILFMYPEWILWIVSPLNFIEDQMAKDYSDMGFLATSVNASTLTPKLLKDIKVGKYNIIIASPEAFHDSNKLRPALISKELAGRRHIIAIDEAHCVKTWGETGFRKVYERIGDMRVFMPDPEHSPICAATATCSGPVKNAITRCLHMREGYQYINLGNWRPQPFEQLPQAVVFVETYLPGYWIAYELRKYFGLAGNIALEGIAVYHSLLGDLTKRHIESLFRCGKLRILISTEALTMGANFPDIQLVLTLLAPQTLEAWVQHAGRGARSSNILCLCIMIVTKSIVETAVKACKDANVPVDPILAALKAEGHEEEEEDILT</sequence>
<dbReference type="GO" id="GO:0043138">
    <property type="term" value="F:3'-5' DNA helicase activity"/>
    <property type="evidence" value="ECO:0007669"/>
    <property type="project" value="UniProtKB-EC"/>
</dbReference>
<dbReference type="InterPro" id="IPR011545">
    <property type="entry name" value="DEAD/DEAH_box_helicase_dom"/>
</dbReference>
<dbReference type="PANTHER" id="PTHR13710">
    <property type="entry name" value="DNA HELICASE RECQ FAMILY MEMBER"/>
    <property type="match status" value="1"/>
</dbReference>
<dbReference type="SMART" id="SM00487">
    <property type="entry name" value="DEXDc"/>
    <property type="match status" value="1"/>
</dbReference>
<evidence type="ECO:0000313" key="10">
    <source>
        <dbReference type="EMBL" id="CAE6482439.1"/>
    </source>
</evidence>